<organism evidence="1 2">
    <name type="scientific">Rickenella mellea</name>
    <dbReference type="NCBI Taxonomy" id="50990"/>
    <lineage>
        <taxon>Eukaryota</taxon>
        <taxon>Fungi</taxon>
        <taxon>Dikarya</taxon>
        <taxon>Basidiomycota</taxon>
        <taxon>Agaricomycotina</taxon>
        <taxon>Agaricomycetes</taxon>
        <taxon>Hymenochaetales</taxon>
        <taxon>Rickenellaceae</taxon>
        <taxon>Rickenella</taxon>
    </lineage>
</organism>
<protein>
    <submittedName>
        <fullName evidence="1">Uncharacterized protein</fullName>
    </submittedName>
</protein>
<reference evidence="1 2" key="1">
    <citation type="submission" date="2018-06" db="EMBL/GenBank/DDBJ databases">
        <title>A transcriptomic atlas of mushroom development highlights an independent origin of complex multicellularity.</title>
        <authorList>
            <consortium name="DOE Joint Genome Institute"/>
            <person name="Krizsan K."/>
            <person name="Almasi E."/>
            <person name="Merenyi Z."/>
            <person name="Sahu N."/>
            <person name="Viragh M."/>
            <person name="Koszo T."/>
            <person name="Mondo S."/>
            <person name="Kiss B."/>
            <person name="Balint B."/>
            <person name="Kues U."/>
            <person name="Barry K."/>
            <person name="Hegedus J.C."/>
            <person name="Henrissat B."/>
            <person name="Johnson J."/>
            <person name="Lipzen A."/>
            <person name="Ohm R."/>
            <person name="Nagy I."/>
            <person name="Pangilinan J."/>
            <person name="Yan J."/>
            <person name="Xiong Y."/>
            <person name="Grigoriev I.V."/>
            <person name="Hibbett D.S."/>
            <person name="Nagy L.G."/>
        </authorList>
    </citation>
    <scope>NUCLEOTIDE SEQUENCE [LARGE SCALE GENOMIC DNA]</scope>
    <source>
        <strain evidence="1 2">SZMC22713</strain>
    </source>
</reference>
<keyword evidence="2" id="KW-1185">Reference proteome</keyword>
<dbReference type="AlphaFoldDB" id="A0A4Y7PLP0"/>
<name>A0A4Y7PLP0_9AGAM</name>
<evidence type="ECO:0000313" key="2">
    <source>
        <dbReference type="Proteomes" id="UP000294933"/>
    </source>
</evidence>
<dbReference type="Proteomes" id="UP000294933">
    <property type="component" value="Unassembled WGS sequence"/>
</dbReference>
<dbReference type="EMBL" id="ML170250">
    <property type="protein sequence ID" value="TDL16155.1"/>
    <property type="molecule type" value="Genomic_DNA"/>
</dbReference>
<sequence>MAQPKHLNEEPHTINANTIQVKSMNAHEVFETAQRCMKIDGEIRVYIDREGDLSDHEYDSIMSLRKEKDEREAEILANIERFTDLEPWFGKVRAELLDAYDKCWGWQVTIKAVRHETHDVGGRTHERPVMIMGMKDGVPHETRVVSGTAQDIHSSVEFHRPIFHYPDHEKVPESLLQVYTCLKYWLHHQASHKSGEVHGAASGNKL</sequence>
<evidence type="ECO:0000313" key="1">
    <source>
        <dbReference type="EMBL" id="TDL16155.1"/>
    </source>
</evidence>
<proteinExistence type="predicted"/>
<dbReference type="VEuPathDB" id="FungiDB:BD410DRAFT_645845"/>
<gene>
    <name evidence="1" type="ORF">BD410DRAFT_645845</name>
</gene>
<accession>A0A4Y7PLP0</accession>